<reference evidence="2 3" key="1">
    <citation type="submission" date="2017-09" db="EMBL/GenBank/DDBJ databases">
        <title>Large-scale bioinformatics analysis of Bacillus genomes uncovers conserved roles of natural products in bacterial physiology.</title>
        <authorList>
            <consortium name="Agbiome Team Llc"/>
            <person name="Bleich R.M."/>
            <person name="Kirk G.J."/>
            <person name="Santa Maria K.C."/>
            <person name="Allen S.E."/>
            <person name="Farag S."/>
            <person name="Shank E.A."/>
            <person name="Bowers A."/>
        </authorList>
    </citation>
    <scope>NUCLEOTIDE SEQUENCE [LARGE SCALE GENOMIC DNA]</scope>
    <source>
        <strain evidence="2 3">AFS003229</strain>
    </source>
</reference>
<evidence type="ECO:0000313" key="3">
    <source>
        <dbReference type="Proteomes" id="UP000220106"/>
    </source>
</evidence>
<gene>
    <name evidence="2" type="ORF">CN689_14290</name>
</gene>
<dbReference type="EMBL" id="NUEQ01000025">
    <property type="protein sequence ID" value="PEJ32295.1"/>
    <property type="molecule type" value="Genomic_DNA"/>
</dbReference>
<keyword evidence="1" id="KW-0472">Membrane</keyword>
<proteinExistence type="predicted"/>
<accession>A0AAX0S3J5</accession>
<keyword evidence="1" id="KW-1133">Transmembrane helix</keyword>
<evidence type="ECO:0000313" key="2">
    <source>
        <dbReference type="EMBL" id="PEJ32295.1"/>
    </source>
</evidence>
<comment type="caution">
    <text evidence="2">The sequence shown here is derived from an EMBL/GenBank/DDBJ whole genome shotgun (WGS) entry which is preliminary data.</text>
</comment>
<feature type="transmembrane region" description="Helical" evidence="1">
    <location>
        <begin position="12"/>
        <end position="30"/>
    </location>
</feature>
<dbReference type="InterPro" id="IPR024405">
    <property type="entry name" value="Phage_BhlA/UviB"/>
</dbReference>
<protein>
    <submittedName>
        <fullName evidence="2">Bacteriocin biosynthesis protein</fullName>
    </submittedName>
</protein>
<sequence>MKGGIRLETEIVGIFLKEGGFAALFVWMLYSTMKTNKEREANYQVVIEKNQDVIETQAQAFSTLSQDVNEIKQIIVQDSKN</sequence>
<dbReference type="Proteomes" id="UP000220106">
    <property type="component" value="Unassembled WGS sequence"/>
</dbReference>
<organism evidence="2 3">
    <name type="scientific">Peribacillus butanolivorans</name>
    <dbReference type="NCBI Taxonomy" id="421767"/>
    <lineage>
        <taxon>Bacteria</taxon>
        <taxon>Bacillati</taxon>
        <taxon>Bacillota</taxon>
        <taxon>Bacilli</taxon>
        <taxon>Bacillales</taxon>
        <taxon>Bacillaceae</taxon>
        <taxon>Peribacillus</taxon>
    </lineage>
</organism>
<dbReference type="Pfam" id="PF10960">
    <property type="entry name" value="Holin_BhlA"/>
    <property type="match status" value="1"/>
</dbReference>
<keyword evidence="1" id="KW-0812">Transmembrane</keyword>
<name>A0AAX0S3J5_9BACI</name>
<dbReference type="AlphaFoldDB" id="A0AAX0S3J5"/>
<evidence type="ECO:0000256" key="1">
    <source>
        <dbReference type="SAM" id="Phobius"/>
    </source>
</evidence>